<dbReference type="Proteomes" id="UP000242188">
    <property type="component" value="Unassembled WGS sequence"/>
</dbReference>
<proteinExistence type="predicted"/>
<keyword evidence="9" id="KW-1185">Reference proteome</keyword>
<dbReference type="GO" id="GO:0007088">
    <property type="term" value="P:regulation of mitotic nuclear division"/>
    <property type="evidence" value="ECO:0007669"/>
    <property type="project" value="InterPro"/>
</dbReference>
<dbReference type="InterPro" id="IPR044064">
    <property type="entry name" value="ZF_ZBR"/>
</dbReference>
<dbReference type="InterPro" id="IPR001810">
    <property type="entry name" value="F-box_dom"/>
</dbReference>
<keyword evidence="2" id="KW-0479">Metal-binding</keyword>
<dbReference type="CDD" id="cd20348">
    <property type="entry name" value="BRcat_RBR_EMI"/>
    <property type="match status" value="1"/>
</dbReference>
<dbReference type="Pfam" id="PF12937">
    <property type="entry name" value="F-box-like"/>
    <property type="match status" value="1"/>
</dbReference>
<dbReference type="GO" id="GO:0016567">
    <property type="term" value="P:protein ubiquitination"/>
    <property type="evidence" value="ECO:0007669"/>
    <property type="project" value="UniProtKB-UniPathway"/>
</dbReference>
<dbReference type="GO" id="GO:0008270">
    <property type="term" value="F:zinc ion binding"/>
    <property type="evidence" value="ECO:0007669"/>
    <property type="project" value="UniProtKB-KW"/>
</dbReference>
<feature type="region of interest" description="Disordered" evidence="6">
    <location>
        <begin position="167"/>
        <end position="186"/>
    </location>
</feature>
<dbReference type="EMBL" id="NEDP02005485">
    <property type="protein sequence ID" value="OWF40151.1"/>
    <property type="molecule type" value="Genomic_DNA"/>
</dbReference>
<dbReference type="GO" id="GO:0045835">
    <property type="term" value="P:negative regulation of meiotic nuclear division"/>
    <property type="evidence" value="ECO:0007669"/>
    <property type="project" value="InterPro"/>
</dbReference>
<evidence type="ECO:0000256" key="5">
    <source>
        <dbReference type="ARBA" id="ARBA00022833"/>
    </source>
</evidence>
<dbReference type="AlphaFoldDB" id="A0A210PUH2"/>
<evidence type="ECO:0000256" key="3">
    <source>
        <dbReference type="ARBA" id="ARBA00022771"/>
    </source>
</evidence>
<evidence type="ECO:0000313" key="9">
    <source>
        <dbReference type="Proteomes" id="UP000242188"/>
    </source>
</evidence>
<evidence type="ECO:0000256" key="6">
    <source>
        <dbReference type="SAM" id="MobiDB-lite"/>
    </source>
</evidence>
<keyword evidence="5" id="KW-0862">Zinc</keyword>
<dbReference type="SUPFAM" id="SSF81383">
    <property type="entry name" value="F-box domain"/>
    <property type="match status" value="1"/>
</dbReference>
<keyword evidence="4" id="KW-0833">Ubl conjugation pathway</keyword>
<evidence type="ECO:0000259" key="7">
    <source>
        <dbReference type="PROSITE" id="PS51872"/>
    </source>
</evidence>
<evidence type="ECO:0000256" key="4">
    <source>
        <dbReference type="ARBA" id="ARBA00022786"/>
    </source>
</evidence>
<dbReference type="UniPathway" id="UPA00143"/>
<dbReference type="InterPro" id="IPR047147">
    <property type="entry name" value="FBX5_43"/>
</dbReference>
<evidence type="ECO:0000256" key="2">
    <source>
        <dbReference type="ARBA" id="ARBA00022723"/>
    </source>
</evidence>
<feature type="domain" description="ZBR-type" evidence="7">
    <location>
        <begin position="401"/>
        <end position="449"/>
    </location>
</feature>
<dbReference type="Gene3D" id="1.20.1280.50">
    <property type="match status" value="1"/>
</dbReference>
<comment type="caution">
    <text evidence="8">The sequence shown here is derived from an EMBL/GenBank/DDBJ whole genome shotgun (WGS) entry which is preliminary data.</text>
</comment>
<name>A0A210PUH2_MIZYE</name>
<dbReference type="PROSITE" id="PS51872">
    <property type="entry name" value="ZF_ZBR"/>
    <property type="match status" value="1"/>
</dbReference>
<evidence type="ECO:0000256" key="1">
    <source>
        <dbReference type="ARBA" id="ARBA00004906"/>
    </source>
</evidence>
<gene>
    <name evidence="8" type="ORF">KP79_PYT23409</name>
</gene>
<dbReference type="OrthoDB" id="9984940at2759"/>
<dbReference type="STRING" id="6573.A0A210PUH2"/>
<comment type="pathway">
    <text evidence="1">Protein modification; protein ubiquitination.</text>
</comment>
<dbReference type="GO" id="GO:0005634">
    <property type="term" value="C:nucleus"/>
    <property type="evidence" value="ECO:0007669"/>
    <property type="project" value="TreeGrafter"/>
</dbReference>
<dbReference type="PANTHER" id="PTHR15493">
    <property type="entry name" value="F-BOX ONLY PROTEIN 5 AND 43"/>
    <property type="match status" value="1"/>
</dbReference>
<dbReference type="SUPFAM" id="SSF57850">
    <property type="entry name" value="RING/U-box"/>
    <property type="match status" value="1"/>
</dbReference>
<sequence length="470" mass="52976">MSGIPVHTFYPRINSNQSSCAVLNLEKRNQVDIDLRFRTQSVTSTPYHKRNYGHHLNSLSPRNDSGYTSLNSFGSSDNSSLHEFQTPVCCAPFQHPGRQLAFTPLSPVPCERTVEYHPSFSEVSSRLDPQNDTDWEMRDVSLVDKLEFSLSSYRSIPQYRLNFEGEDADCSDDGNNTDLEETSSFEERITDPKIQSPESQILLTDSPHLRLSFEGDQEVSGECNCTNNPCTSKGSELKSTCTSVSDSSLADRFNEILQKFSPKEPDRLIGRKMGLLCVDIVSELSIRNISALSVIFDYLDPQDLCSFYQVSQDWKSICDGDKQATDRRGQYLQRQQKAHGSKQEKENLGKRLEYRIERGLTGGERTFGMLQQTVPSSRASNTLVPQNLFHSVASTLANYESLRRCPKCQGPSKVLDVQERGMCVQTNCGFDFCVKCLNSFHFEKACVPASTKRLKTSIGGRKSKNNLRRL</sequence>
<keyword evidence="3" id="KW-0863">Zinc-finger</keyword>
<dbReference type="Gene3D" id="2.20.25.20">
    <property type="match status" value="1"/>
</dbReference>
<reference evidence="8 9" key="1">
    <citation type="journal article" date="2017" name="Nat. Ecol. Evol.">
        <title>Scallop genome provides insights into evolution of bilaterian karyotype and development.</title>
        <authorList>
            <person name="Wang S."/>
            <person name="Zhang J."/>
            <person name="Jiao W."/>
            <person name="Li J."/>
            <person name="Xun X."/>
            <person name="Sun Y."/>
            <person name="Guo X."/>
            <person name="Huan P."/>
            <person name="Dong B."/>
            <person name="Zhang L."/>
            <person name="Hu X."/>
            <person name="Sun X."/>
            <person name="Wang J."/>
            <person name="Zhao C."/>
            <person name="Wang Y."/>
            <person name="Wang D."/>
            <person name="Huang X."/>
            <person name="Wang R."/>
            <person name="Lv J."/>
            <person name="Li Y."/>
            <person name="Zhang Z."/>
            <person name="Liu B."/>
            <person name="Lu W."/>
            <person name="Hui Y."/>
            <person name="Liang J."/>
            <person name="Zhou Z."/>
            <person name="Hou R."/>
            <person name="Li X."/>
            <person name="Liu Y."/>
            <person name="Li H."/>
            <person name="Ning X."/>
            <person name="Lin Y."/>
            <person name="Zhao L."/>
            <person name="Xing Q."/>
            <person name="Dou J."/>
            <person name="Li Y."/>
            <person name="Mao J."/>
            <person name="Guo H."/>
            <person name="Dou H."/>
            <person name="Li T."/>
            <person name="Mu C."/>
            <person name="Jiang W."/>
            <person name="Fu Q."/>
            <person name="Fu X."/>
            <person name="Miao Y."/>
            <person name="Liu J."/>
            <person name="Yu Q."/>
            <person name="Li R."/>
            <person name="Liao H."/>
            <person name="Li X."/>
            <person name="Kong Y."/>
            <person name="Jiang Z."/>
            <person name="Chourrout D."/>
            <person name="Li R."/>
            <person name="Bao Z."/>
        </authorList>
    </citation>
    <scope>NUCLEOTIDE SEQUENCE [LARGE SCALE GENOMIC DNA]</scope>
    <source>
        <strain evidence="8 9">PY_sf001</strain>
    </source>
</reference>
<accession>A0A210PUH2</accession>
<dbReference type="InterPro" id="IPR036047">
    <property type="entry name" value="F-box-like_dom_sf"/>
</dbReference>
<protein>
    <submittedName>
        <fullName evidence="8">F-box only protein 43</fullName>
    </submittedName>
</protein>
<organism evidence="8 9">
    <name type="scientific">Mizuhopecten yessoensis</name>
    <name type="common">Japanese scallop</name>
    <name type="synonym">Patinopecten yessoensis</name>
    <dbReference type="NCBI Taxonomy" id="6573"/>
    <lineage>
        <taxon>Eukaryota</taxon>
        <taxon>Metazoa</taxon>
        <taxon>Spiralia</taxon>
        <taxon>Lophotrochozoa</taxon>
        <taxon>Mollusca</taxon>
        <taxon>Bivalvia</taxon>
        <taxon>Autobranchia</taxon>
        <taxon>Pteriomorphia</taxon>
        <taxon>Pectinida</taxon>
        <taxon>Pectinoidea</taxon>
        <taxon>Pectinidae</taxon>
        <taxon>Mizuhopecten</taxon>
    </lineage>
</organism>
<dbReference type="CDD" id="cd22086">
    <property type="entry name" value="F-box_EMI"/>
    <property type="match status" value="1"/>
</dbReference>
<evidence type="ECO:0000313" key="8">
    <source>
        <dbReference type="EMBL" id="OWF40151.1"/>
    </source>
</evidence>
<dbReference type="PANTHER" id="PTHR15493:SF9">
    <property type="entry name" value="GH14043P"/>
    <property type="match status" value="1"/>
</dbReference>